<dbReference type="InterPro" id="IPR051191">
    <property type="entry name" value="DCAF12"/>
</dbReference>
<sequence>MAQTRRLPVYGVYPPCNHATRMEDYLVRVRSERAERARKPDKPDDFICYSDTEDDEDLLVNKSKFNTSYNFVDYIVSRQTGLRDFRCFKSNFASEYISTHEMFKEWTIPLTPMNKVFSSQWLSDRQIAFGTKCYKLMVYDVVTQKLDQIPLLEGRREFRSDSMEDQGIHTLEINPSRTLLTTIGNSANEVAVYKLPTLEPVCIGEKGHDDMIFDMVWLDDEFLVSGGKDTKMALWRVPQFKRFCPTTTHYMEPLVVKTVKNADRVRSLVFNRSLNEIVALTLNGFIHVWKTEEFRQKITRKLQSSQENACMAMHGSGTVYAIGSKSYTALLDSRTIQPIRKIVSKNNGYGIRSLSFQGDMLTIGTGLGTILFYDWRAGRYIVSKVNSSRTISLKTSRGFVQFADNDFVDHGFQQNLKYLPAIYTHCYDLSGVRLFTAGGPLDSNTSGHYAGLWQ</sequence>
<keyword evidence="13" id="KW-1185">Reference proteome</keyword>
<dbReference type="GO" id="GO:0080008">
    <property type="term" value="C:Cul4-RING E3 ubiquitin ligase complex"/>
    <property type="evidence" value="ECO:0007669"/>
    <property type="project" value="TreeGrafter"/>
</dbReference>
<evidence type="ECO:0000256" key="4">
    <source>
        <dbReference type="ARBA" id="ARBA00022490"/>
    </source>
</evidence>
<evidence type="ECO:0000259" key="11">
    <source>
        <dbReference type="Pfam" id="PF23760"/>
    </source>
</evidence>
<evidence type="ECO:0000313" key="12">
    <source>
        <dbReference type="EMBL" id="CAH0381792.1"/>
    </source>
</evidence>
<keyword evidence="5 10" id="KW-0853">WD repeat</keyword>
<dbReference type="InterPro" id="IPR001680">
    <property type="entry name" value="WD40_rpt"/>
</dbReference>
<evidence type="ECO:0000256" key="8">
    <source>
        <dbReference type="ARBA" id="ARBA00023242"/>
    </source>
</evidence>
<evidence type="ECO:0000256" key="5">
    <source>
        <dbReference type="ARBA" id="ARBA00022574"/>
    </source>
</evidence>
<dbReference type="GO" id="GO:0005634">
    <property type="term" value="C:nucleus"/>
    <property type="evidence" value="ECO:0007669"/>
    <property type="project" value="UniProtKB-SubCell"/>
</dbReference>
<protein>
    <recommendedName>
        <fullName evidence="11">DDB1- and CUL4-associated factor 12 beta-propeller domain-containing protein</fullName>
    </recommendedName>
</protein>
<feature type="domain" description="DDB1- and CUL4-associated factor 12 beta-propeller" evidence="11">
    <location>
        <begin position="101"/>
        <end position="453"/>
    </location>
</feature>
<dbReference type="SUPFAM" id="SSF50978">
    <property type="entry name" value="WD40 repeat-like"/>
    <property type="match status" value="1"/>
</dbReference>
<keyword evidence="4" id="KW-0963">Cytoplasm</keyword>
<keyword evidence="6" id="KW-0677">Repeat</keyword>
<keyword evidence="7" id="KW-0833">Ubl conjugation pathway</keyword>
<dbReference type="InterPro" id="IPR015943">
    <property type="entry name" value="WD40/YVTN_repeat-like_dom_sf"/>
</dbReference>
<organism evidence="12 13">
    <name type="scientific">Bemisia tabaci</name>
    <name type="common">Sweetpotato whitefly</name>
    <name type="synonym">Aleurodes tabaci</name>
    <dbReference type="NCBI Taxonomy" id="7038"/>
    <lineage>
        <taxon>Eukaryota</taxon>
        <taxon>Metazoa</taxon>
        <taxon>Ecdysozoa</taxon>
        <taxon>Arthropoda</taxon>
        <taxon>Hexapoda</taxon>
        <taxon>Insecta</taxon>
        <taxon>Pterygota</taxon>
        <taxon>Neoptera</taxon>
        <taxon>Paraneoptera</taxon>
        <taxon>Hemiptera</taxon>
        <taxon>Sternorrhyncha</taxon>
        <taxon>Aleyrodoidea</taxon>
        <taxon>Aleyrodidae</taxon>
        <taxon>Aleyrodinae</taxon>
        <taxon>Bemisia</taxon>
    </lineage>
</organism>
<evidence type="ECO:0000256" key="9">
    <source>
        <dbReference type="ARBA" id="ARBA00038022"/>
    </source>
</evidence>
<dbReference type="EMBL" id="OU963862">
    <property type="protein sequence ID" value="CAH0381792.1"/>
    <property type="molecule type" value="Genomic_DNA"/>
</dbReference>
<feature type="repeat" description="WD" evidence="10">
    <location>
        <begin position="205"/>
        <end position="237"/>
    </location>
</feature>
<dbReference type="PANTHER" id="PTHR19860:SF16">
    <property type="entry name" value="DDB1- AND CUL4-ASSOCIATED FACTOR 12"/>
    <property type="match status" value="1"/>
</dbReference>
<evidence type="ECO:0000256" key="1">
    <source>
        <dbReference type="ARBA" id="ARBA00004123"/>
    </source>
</evidence>
<dbReference type="PANTHER" id="PTHR19860">
    <property type="entry name" value="DDB1- AND CUL4-ASSOCIATED FACTOR 12-RELATED"/>
    <property type="match status" value="1"/>
</dbReference>
<comment type="similarity">
    <text evidence="9">Belongs to the WD repeat DCAF12 family.</text>
</comment>
<dbReference type="Pfam" id="PF23760">
    <property type="entry name" value="Beta-prop_DCAF12"/>
    <property type="match status" value="1"/>
</dbReference>
<dbReference type="AlphaFoldDB" id="A0A9N9ZY91"/>
<dbReference type="InterPro" id="IPR056151">
    <property type="entry name" value="Beta-prop_DCAF12"/>
</dbReference>
<keyword evidence="8" id="KW-0539">Nucleus</keyword>
<evidence type="ECO:0000256" key="6">
    <source>
        <dbReference type="ARBA" id="ARBA00022737"/>
    </source>
</evidence>
<dbReference type="PROSITE" id="PS50082">
    <property type="entry name" value="WD_REPEATS_2"/>
    <property type="match status" value="1"/>
</dbReference>
<comment type="subcellular location">
    <subcellularLocation>
        <location evidence="2">Cytoplasm</location>
    </subcellularLocation>
    <subcellularLocation>
        <location evidence="1">Nucleus</location>
    </subcellularLocation>
</comment>
<accession>A0A9N9ZY91</accession>
<dbReference type="GO" id="GO:0005737">
    <property type="term" value="C:cytoplasm"/>
    <property type="evidence" value="ECO:0007669"/>
    <property type="project" value="UniProtKB-SubCell"/>
</dbReference>
<evidence type="ECO:0000256" key="2">
    <source>
        <dbReference type="ARBA" id="ARBA00004496"/>
    </source>
</evidence>
<dbReference type="SMART" id="SM00320">
    <property type="entry name" value="WD40"/>
    <property type="match status" value="3"/>
</dbReference>
<proteinExistence type="inferred from homology"/>
<reference evidence="12" key="1">
    <citation type="submission" date="2021-12" db="EMBL/GenBank/DDBJ databases">
        <authorList>
            <person name="King R."/>
        </authorList>
    </citation>
    <scope>NUCLEOTIDE SEQUENCE</scope>
</reference>
<name>A0A9N9ZY91_BEMTA</name>
<comment type="pathway">
    <text evidence="3">Protein modification; protein ubiquitination.</text>
</comment>
<dbReference type="InterPro" id="IPR036322">
    <property type="entry name" value="WD40_repeat_dom_sf"/>
</dbReference>
<dbReference type="Gene3D" id="2.130.10.10">
    <property type="entry name" value="YVTN repeat-like/Quinoprotein amine dehydrogenase"/>
    <property type="match status" value="2"/>
</dbReference>
<gene>
    <name evidence="12" type="ORF">BEMITA_LOCUS1408</name>
</gene>
<evidence type="ECO:0000256" key="10">
    <source>
        <dbReference type="PROSITE-ProRule" id="PRU00221"/>
    </source>
</evidence>
<evidence type="ECO:0000256" key="7">
    <source>
        <dbReference type="ARBA" id="ARBA00022786"/>
    </source>
</evidence>
<evidence type="ECO:0000256" key="3">
    <source>
        <dbReference type="ARBA" id="ARBA00004906"/>
    </source>
</evidence>
<dbReference type="Proteomes" id="UP001152759">
    <property type="component" value="Chromosome 1"/>
</dbReference>
<evidence type="ECO:0000313" key="13">
    <source>
        <dbReference type="Proteomes" id="UP001152759"/>
    </source>
</evidence>